<feature type="transmembrane region" description="Helical" evidence="1">
    <location>
        <begin position="72"/>
        <end position="91"/>
    </location>
</feature>
<reference evidence="2 3" key="1">
    <citation type="journal article" date="2018" name="Mar. Genomics">
        <title>Complete genome sequence of Marinifilaceae bacterium strain SPP2, isolated from the Antarctic marine sediment.</title>
        <authorList>
            <person name="Watanabe M."/>
            <person name="Kojima H."/>
            <person name="Fukui M."/>
        </authorList>
    </citation>
    <scope>NUCLEOTIDE SEQUENCE [LARGE SCALE GENOMIC DNA]</scope>
    <source>
        <strain evidence="2 3">SPP2</strain>
    </source>
</reference>
<dbReference type="KEGG" id="mbas:ALGA_2902"/>
<protein>
    <recommendedName>
        <fullName evidence="4">Tetratricopeptide repeat-like domain-containing protein</fullName>
    </recommendedName>
</protein>
<evidence type="ECO:0000256" key="1">
    <source>
        <dbReference type="SAM" id="Phobius"/>
    </source>
</evidence>
<evidence type="ECO:0000313" key="2">
    <source>
        <dbReference type="EMBL" id="BAX81207.1"/>
    </source>
</evidence>
<proteinExistence type="predicted"/>
<keyword evidence="1" id="KW-0812">Transmembrane</keyword>
<keyword evidence="1" id="KW-0472">Membrane</keyword>
<organism evidence="2 3">
    <name type="scientific">Labilibaculum antarcticum</name>
    <dbReference type="NCBI Taxonomy" id="1717717"/>
    <lineage>
        <taxon>Bacteria</taxon>
        <taxon>Pseudomonadati</taxon>
        <taxon>Bacteroidota</taxon>
        <taxon>Bacteroidia</taxon>
        <taxon>Marinilabiliales</taxon>
        <taxon>Marinifilaceae</taxon>
        <taxon>Labilibaculum</taxon>
    </lineage>
</organism>
<evidence type="ECO:0000313" key="3">
    <source>
        <dbReference type="Proteomes" id="UP000218267"/>
    </source>
</evidence>
<reference evidence="3" key="2">
    <citation type="journal article" date="2020" name="Antonie Van Leeuwenhoek">
        <title>Labilibaculum antarcticum sp. nov., a novel facultative anaerobic, psychrotorelant bacterium isolated from marine sediment of Antarctica.</title>
        <authorList>
            <person name="Watanabe M."/>
            <person name="Kojima H."/>
            <person name="Fukui M."/>
        </authorList>
    </citation>
    <scope>NUCLEOTIDE SEQUENCE [LARGE SCALE GENOMIC DNA]</scope>
    <source>
        <strain evidence="3">SPP2</strain>
    </source>
</reference>
<keyword evidence="3" id="KW-1185">Reference proteome</keyword>
<accession>A0A1Y1CLE7</accession>
<gene>
    <name evidence="2" type="ORF">ALGA_2902</name>
</gene>
<dbReference type="AlphaFoldDB" id="A0A1Y1CLE7"/>
<dbReference type="Proteomes" id="UP000218267">
    <property type="component" value="Chromosome"/>
</dbReference>
<sequence length="202" mass="23578">MGFGGSVQAMISTIRNNARPKKTAFRTRKKDNDIFHLKSRHLVCKTIPTPDLERIKNDIRIKAKKESKRQRLLAVLIISPILITIFLMVGYKIDQYPENKRLEDRKYKKMISTEKKINYILEDGSYFVNRGDYKKAKTVLFKGHQLKPKDFRINFVTANAYVLDCIENEKQCDTATTLVAELKKEYGDKSEILDLEFLLEQK</sequence>
<evidence type="ECO:0008006" key="4">
    <source>
        <dbReference type="Google" id="ProtNLM"/>
    </source>
</evidence>
<dbReference type="EMBL" id="AP018042">
    <property type="protein sequence ID" value="BAX81207.1"/>
    <property type="molecule type" value="Genomic_DNA"/>
</dbReference>
<name>A0A1Y1CLE7_9BACT</name>
<dbReference type="RefSeq" id="WP_096430315.1">
    <property type="nucleotide sequence ID" value="NZ_AP018042.1"/>
</dbReference>
<dbReference type="OrthoDB" id="1121212at2"/>
<keyword evidence="1" id="KW-1133">Transmembrane helix</keyword>